<dbReference type="InterPro" id="IPR013342">
    <property type="entry name" value="Mandelate_racemase_C"/>
</dbReference>
<dbReference type="RefSeq" id="WP_386668933.1">
    <property type="nucleotide sequence ID" value="NZ_JBHLTG010000002.1"/>
</dbReference>
<dbReference type="InterPro" id="IPR036849">
    <property type="entry name" value="Enolase-like_C_sf"/>
</dbReference>
<dbReference type="SFLD" id="SFLDG00179">
    <property type="entry name" value="mandelate_racemase"/>
    <property type="match status" value="1"/>
</dbReference>
<dbReference type="Pfam" id="PF02746">
    <property type="entry name" value="MR_MLE_N"/>
    <property type="match status" value="1"/>
</dbReference>
<dbReference type="Gene3D" id="3.30.390.10">
    <property type="entry name" value="Enolase-like, N-terminal domain"/>
    <property type="match status" value="1"/>
</dbReference>
<name>A0ABV6RP62_9GAMM</name>
<dbReference type="SUPFAM" id="SSF54826">
    <property type="entry name" value="Enolase N-terminal domain-like"/>
    <property type="match status" value="1"/>
</dbReference>
<evidence type="ECO:0000259" key="1">
    <source>
        <dbReference type="SMART" id="SM00922"/>
    </source>
</evidence>
<dbReference type="InterPro" id="IPR029017">
    <property type="entry name" value="Enolase-like_N"/>
</dbReference>
<dbReference type="Proteomes" id="UP001589896">
    <property type="component" value="Unassembled WGS sequence"/>
</dbReference>
<evidence type="ECO:0000313" key="2">
    <source>
        <dbReference type="EMBL" id="MFC0678785.1"/>
    </source>
</evidence>
<dbReference type="CDD" id="cd03316">
    <property type="entry name" value="MR_like"/>
    <property type="match status" value="1"/>
</dbReference>
<dbReference type="SFLD" id="SFLDS00001">
    <property type="entry name" value="Enolase"/>
    <property type="match status" value="1"/>
</dbReference>
<dbReference type="EMBL" id="JBHLTG010000002">
    <property type="protein sequence ID" value="MFC0678785.1"/>
    <property type="molecule type" value="Genomic_DNA"/>
</dbReference>
<accession>A0ABV6RP62</accession>
<dbReference type="InterPro" id="IPR029065">
    <property type="entry name" value="Enolase_C-like"/>
</dbReference>
<dbReference type="SMART" id="SM00922">
    <property type="entry name" value="MR_MLE"/>
    <property type="match status" value="1"/>
</dbReference>
<sequence length="398" mass="42230">MIIESVDFFYASMPEVTLEADGSQDALLIRVTSGGLVGWGECEASPLVSIAAFVTPRSHGVCQPVSASVLGEELNGPADIARITALVERNSMDLLQAPHTFSGIEMALWDLLGQRFEEPVWKLLGYSDAYAKTPYASLLFGNTVDETMAQGRSAVAQNFRAVKFGWGPFGTGDPSVDADHLRAAREAIGPDTHLLVDAGQVWGEDVEAATARLDALEEVGAVWLEEPFHASAYAAHAALAARATSVRIAGGEGAHNVHMARNLIDYGGIGFVQIDAGRIGGLGAAKAIADYAASAGVTYVNHTFTSHLALSASLQPFAGLADHRICEYPVQPKQLATDITRTRLLPDANGEIHVPDAPGLGMSVDLEALEPYLHDVSITIDGRELYASPNRIRTAVSS</sequence>
<protein>
    <submittedName>
        <fullName evidence="2">Mandelate racemase/muconate lactonizing enzyme family protein</fullName>
    </submittedName>
</protein>
<dbReference type="Pfam" id="PF13378">
    <property type="entry name" value="MR_MLE_C"/>
    <property type="match status" value="1"/>
</dbReference>
<dbReference type="InterPro" id="IPR013341">
    <property type="entry name" value="Mandelate_racemase_N_dom"/>
</dbReference>
<dbReference type="PANTHER" id="PTHR48080">
    <property type="entry name" value="D-GALACTONATE DEHYDRATASE-RELATED"/>
    <property type="match status" value="1"/>
</dbReference>
<organism evidence="2 3">
    <name type="scientific">Lysobacter korlensis</name>
    <dbReference type="NCBI Taxonomy" id="553636"/>
    <lineage>
        <taxon>Bacteria</taxon>
        <taxon>Pseudomonadati</taxon>
        <taxon>Pseudomonadota</taxon>
        <taxon>Gammaproteobacteria</taxon>
        <taxon>Lysobacterales</taxon>
        <taxon>Lysobacteraceae</taxon>
        <taxon>Lysobacter</taxon>
    </lineage>
</organism>
<reference evidence="2 3" key="1">
    <citation type="submission" date="2024-09" db="EMBL/GenBank/DDBJ databases">
        <authorList>
            <person name="Sun Q."/>
            <person name="Mori K."/>
        </authorList>
    </citation>
    <scope>NUCLEOTIDE SEQUENCE [LARGE SCALE GENOMIC DNA]</scope>
    <source>
        <strain evidence="2 3">KCTC 23076</strain>
    </source>
</reference>
<dbReference type="InterPro" id="IPR034593">
    <property type="entry name" value="DgoD-like"/>
</dbReference>
<dbReference type="SUPFAM" id="SSF51604">
    <property type="entry name" value="Enolase C-terminal domain-like"/>
    <property type="match status" value="1"/>
</dbReference>
<proteinExistence type="predicted"/>
<comment type="caution">
    <text evidence="2">The sequence shown here is derived from an EMBL/GenBank/DDBJ whole genome shotgun (WGS) entry which is preliminary data.</text>
</comment>
<dbReference type="Gene3D" id="3.20.20.120">
    <property type="entry name" value="Enolase-like C-terminal domain"/>
    <property type="match status" value="1"/>
</dbReference>
<evidence type="ECO:0000313" key="3">
    <source>
        <dbReference type="Proteomes" id="UP001589896"/>
    </source>
</evidence>
<feature type="domain" description="Mandelate racemase/muconate lactonizing enzyme C-terminal" evidence="1">
    <location>
        <begin position="145"/>
        <end position="246"/>
    </location>
</feature>
<gene>
    <name evidence="2" type="ORF">ACFFGH_13125</name>
</gene>
<keyword evidence="3" id="KW-1185">Reference proteome</keyword>